<evidence type="ECO:0000313" key="2">
    <source>
        <dbReference type="Proteomes" id="UP000805614"/>
    </source>
</evidence>
<name>A0ABR7M0I1_9ACTN</name>
<organism evidence="1 2">
    <name type="scientific">Actinomadura alba</name>
    <dbReference type="NCBI Taxonomy" id="406431"/>
    <lineage>
        <taxon>Bacteria</taxon>
        <taxon>Bacillati</taxon>
        <taxon>Actinomycetota</taxon>
        <taxon>Actinomycetes</taxon>
        <taxon>Streptosporangiales</taxon>
        <taxon>Thermomonosporaceae</taxon>
        <taxon>Actinomadura</taxon>
    </lineage>
</organism>
<dbReference type="RefSeq" id="WP_187247274.1">
    <property type="nucleotide sequence ID" value="NZ_BAAAOK010000005.1"/>
</dbReference>
<dbReference type="GO" id="GO:0032259">
    <property type="term" value="P:methylation"/>
    <property type="evidence" value="ECO:0007669"/>
    <property type="project" value="UniProtKB-KW"/>
</dbReference>
<gene>
    <name evidence="1" type="ORF">HKK74_32785</name>
</gene>
<evidence type="ECO:0000313" key="1">
    <source>
        <dbReference type="EMBL" id="MBC6470232.1"/>
    </source>
</evidence>
<dbReference type="EMBL" id="JABVEC010000038">
    <property type="protein sequence ID" value="MBC6470232.1"/>
    <property type="molecule type" value="Genomic_DNA"/>
</dbReference>
<keyword evidence="1" id="KW-0489">Methyltransferase</keyword>
<dbReference type="Proteomes" id="UP000805614">
    <property type="component" value="Unassembled WGS sequence"/>
</dbReference>
<reference evidence="1 2" key="1">
    <citation type="submission" date="2020-06" db="EMBL/GenBank/DDBJ databases">
        <title>Actinomadura xiongansis sp. nov., isolated from soil of Baiyangdian.</title>
        <authorList>
            <person name="Zhang X."/>
        </authorList>
    </citation>
    <scope>NUCLEOTIDE SEQUENCE [LARGE SCALE GENOMIC DNA]</scope>
    <source>
        <strain evidence="1 2">HBUM206468</strain>
    </source>
</reference>
<dbReference type="InterPro" id="IPR029063">
    <property type="entry name" value="SAM-dependent_MTases_sf"/>
</dbReference>
<dbReference type="SUPFAM" id="SSF53335">
    <property type="entry name" value="S-adenosyl-L-methionine-dependent methyltransferases"/>
    <property type="match status" value="1"/>
</dbReference>
<dbReference type="GO" id="GO:0008168">
    <property type="term" value="F:methyltransferase activity"/>
    <property type="evidence" value="ECO:0007669"/>
    <property type="project" value="UniProtKB-KW"/>
</dbReference>
<accession>A0ABR7M0I1</accession>
<keyword evidence="2" id="KW-1185">Reference proteome</keyword>
<proteinExistence type="predicted"/>
<dbReference type="Gene3D" id="3.40.50.150">
    <property type="entry name" value="Vaccinia Virus protein VP39"/>
    <property type="match status" value="1"/>
</dbReference>
<comment type="caution">
    <text evidence="1">The sequence shown here is derived from an EMBL/GenBank/DDBJ whole genome shotgun (WGS) entry which is preliminary data.</text>
</comment>
<protein>
    <submittedName>
        <fullName evidence="1">SAM-dependent methyltransferase</fullName>
    </submittedName>
</protein>
<sequence length="275" mass="28463">MSGPGATSYAPEWLELREDADAAARSAELADLLLPSLEGPLVIRDLGCGTGSMGRWLAGRLPGPQRWILHDRDPGLLARAATGLSGTAPDGGSVMVVLEQGDITGLRATDLAGTSLVTASALLDLLTADEVAGLAAACAEAGCPALLALSVIGRVEFAPADPLDAEFAAAFDDHQRRDTGGRRLLGPDAVDAAATAFERYGAAVHRRSSPWRLGPEQAALTAQWLQGWVAAAAEQRPDLAPLADAYLRRRLDACAAAVLRVVIGHEDLLALPAGG</sequence>
<keyword evidence="1" id="KW-0808">Transferase</keyword>